<dbReference type="PANTHER" id="PTHR28019">
    <property type="entry name" value="CELL MEMBRANE PROTEIN YLR413W-RELATED"/>
    <property type="match status" value="1"/>
</dbReference>
<dbReference type="AlphaFoldDB" id="A0A1E4RQL5"/>
<evidence type="ECO:0000313" key="3">
    <source>
        <dbReference type="Proteomes" id="UP000095085"/>
    </source>
</evidence>
<gene>
    <name evidence="2" type="ORF">HYPBUDRAFT_151281</name>
</gene>
<dbReference type="PANTHER" id="PTHR28019:SF6">
    <property type="entry name" value="PROTEIN ECM7"/>
    <property type="match status" value="1"/>
</dbReference>
<feature type="transmembrane region" description="Helical" evidence="1">
    <location>
        <begin position="167"/>
        <end position="190"/>
    </location>
</feature>
<name>A0A1E4RQL5_9ASCO</name>
<dbReference type="InterPro" id="IPR009571">
    <property type="entry name" value="SUR7/Rim9-like_fungi"/>
</dbReference>
<dbReference type="EMBL" id="KV454538">
    <property type="protein sequence ID" value="ODV69570.1"/>
    <property type="molecule type" value="Genomic_DNA"/>
</dbReference>
<accession>A0A1E4RQL5</accession>
<dbReference type="InterPro" id="IPR052413">
    <property type="entry name" value="SUR7_domain"/>
</dbReference>
<dbReference type="OrthoDB" id="4062523at2759"/>
<dbReference type="Pfam" id="PF06687">
    <property type="entry name" value="SUR7"/>
    <property type="match status" value="1"/>
</dbReference>
<dbReference type="GO" id="GO:0031505">
    <property type="term" value="P:fungal-type cell wall organization"/>
    <property type="evidence" value="ECO:0007669"/>
    <property type="project" value="TreeGrafter"/>
</dbReference>
<keyword evidence="3" id="KW-1185">Reference proteome</keyword>
<dbReference type="RefSeq" id="XP_020078637.1">
    <property type="nucleotide sequence ID" value="XM_020220419.1"/>
</dbReference>
<organism evidence="2 3">
    <name type="scientific">Hyphopichia burtonii NRRL Y-1933</name>
    <dbReference type="NCBI Taxonomy" id="984485"/>
    <lineage>
        <taxon>Eukaryota</taxon>
        <taxon>Fungi</taxon>
        <taxon>Dikarya</taxon>
        <taxon>Ascomycota</taxon>
        <taxon>Saccharomycotina</taxon>
        <taxon>Pichiomycetes</taxon>
        <taxon>Debaryomycetaceae</taxon>
        <taxon>Hyphopichia</taxon>
    </lineage>
</organism>
<keyword evidence="1" id="KW-0812">Transmembrane</keyword>
<feature type="transmembrane region" description="Helical" evidence="1">
    <location>
        <begin position="205"/>
        <end position="233"/>
    </location>
</feature>
<protein>
    <submittedName>
        <fullName evidence="2">Uncharacterized protein</fullName>
    </submittedName>
</protein>
<evidence type="ECO:0000313" key="2">
    <source>
        <dbReference type="EMBL" id="ODV69570.1"/>
    </source>
</evidence>
<dbReference type="GeneID" id="30994969"/>
<evidence type="ECO:0000256" key="1">
    <source>
        <dbReference type="SAM" id="Phobius"/>
    </source>
</evidence>
<feature type="non-terminal residue" evidence="2">
    <location>
        <position position="311"/>
    </location>
</feature>
<dbReference type="Proteomes" id="UP000095085">
    <property type="component" value="Unassembled WGS sequence"/>
</dbReference>
<dbReference type="GO" id="GO:0005886">
    <property type="term" value="C:plasma membrane"/>
    <property type="evidence" value="ECO:0007669"/>
    <property type="project" value="InterPro"/>
</dbReference>
<keyword evidence="1" id="KW-1133">Transmembrane helix</keyword>
<proteinExistence type="predicted"/>
<keyword evidence="1" id="KW-0472">Membrane</keyword>
<feature type="transmembrane region" description="Helical" evidence="1">
    <location>
        <begin position="254"/>
        <end position="276"/>
    </location>
</feature>
<sequence length="311" mass="35010">MVSPFISEKAYLARINCAHLDVSYGLYKSLRNSVSLTSTILDDSNTNAFPVDSSLTNSEISILTEYAESQVASAPQYIITTLWSWCYGNYNTTQITGKDGRTRYIHHDDTLSCSKGGPNGDGYVFDYRQELESIGLNSILAYAFQTTKYDDESYSNLVQSRHQKYRLVVPALTFAGATQLILLVLTLIIYSNRKGEPDLSKVPSFLLHIMALISMASFLSLGVGSGIITRLLVSIRSEVKGSLGDFGVSLQLGNAWFLLLWFCFSFGLLSMLSWVFPLWCANPVDDLDDETYNFDYEDNFNHNHHYENQHR</sequence>
<dbReference type="STRING" id="984485.A0A1E4RQL5"/>
<dbReference type="GO" id="GO:0051285">
    <property type="term" value="C:cell cortex of cell tip"/>
    <property type="evidence" value="ECO:0007669"/>
    <property type="project" value="TreeGrafter"/>
</dbReference>
<reference evidence="3" key="1">
    <citation type="submission" date="2016-05" db="EMBL/GenBank/DDBJ databases">
        <title>Comparative genomics of biotechnologically important yeasts.</title>
        <authorList>
            <consortium name="DOE Joint Genome Institute"/>
            <person name="Riley R."/>
            <person name="Haridas S."/>
            <person name="Wolfe K.H."/>
            <person name="Lopes M.R."/>
            <person name="Hittinger C.T."/>
            <person name="Goker M."/>
            <person name="Salamov A."/>
            <person name="Wisecaver J."/>
            <person name="Long T.M."/>
            <person name="Aerts A.L."/>
            <person name="Barry K."/>
            <person name="Choi C."/>
            <person name="Clum A."/>
            <person name="Coughlan A.Y."/>
            <person name="Deshpande S."/>
            <person name="Douglass A.P."/>
            <person name="Hanson S.J."/>
            <person name="Klenk H.-P."/>
            <person name="Labutti K."/>
            <person name="Lapidus A."/>
            <person name="Lindquist E."/>
            <person name="Lipzen A."/>
            <person name="Meier-Kolthoff J.P."/>
            <person name="Ohm R.A."/>
            <person name="Otillar R.P."/>
            <person name="Pangilinan J."/>
            <person name="Peng Y."/>
            <person name="Rokas A."/>
            <person name="Rosa C.A."/>
            <person name="Scheuner C."/>
            <person name="Sibirny A.A."/>
            <person name="Slot J.C."/>
            <person name="Stielow J.B."/>
            <person name="Sun H."/>
            <person name="Kurtzman C.P."/>
            <person name="Blackwell M."/>
            <person name="Grigoriev I.V."/>
            <person name="Jeffries T.W."/>
        </authorList>
    </citation>
    <scope>NUCLEOTIDE SEQUENCE [LARGE SCALE GENOMIC DNA]</scope>
    <source>
        <strain evidence="3">NRRL Y-1933</strain>
    </source>
</reference>